<dbReference type="GO" id="GO:0006896">
    <property type="term" value="P:Golgi to vacuole transport"/>
    <property type="evidence" value="ECO:0000318"/>
    <property type="project" value="GO_Central"/>
</dbReference>
<comment type="similarity">
    <text evidence="2">Belongs to the VPS54 family.</text>
</comment>
<evidence type="ECO:0000256" key="3">
    <source>
        <dbReference type="ARBA" id="ARBA00022448"/>
    </source>
</evidence>
<reference evidence="10" key="2">
    <citation type="submission" date="2015-06" db="UniProtKB">
        <authorList>
            <consortium name="EnsemblProtists"/>
        </authorList>
    </citation>
    <scope>IDENTIFICATION</scope>
    <source>
        <strain evidence="10">Pr102</strain>
    </source>
</reference>
<dbReference type="Gene3D" id="6.10.250.860">
    <property type="match status" value="1"/>
</dbReference>
<reference evidence="11" key="1">
    <citation type="journal article" date="2006" name="Science">
        <title>Phytophthora genome sequences uncover evolutionary origins and mechanisms of pathogenesis.</title>
        <authorList>
            <person name="Tyler B.M."/>
            <person name="Tripathy S."/>
            <person name="Zhang X."/>
            <person name="Dehal P."/>
            <person name="Jiang R.H."/>
            <person name="Aerts A."/>
            <person name="Arredondo F.D."/>
            <person name="Baxter L."/>
            <person name="Bensasson D."/>
            <person name="Beynon J.L."/>
            <person name="Chapman J."/>
            <person name="Damasceno C.M."/>
            <person name="Dorrance A.E."/>
            <person name="Dou D."/>
            <person name="Dickerman A.W."/>
            <person name="Dubchak I.L."/>
            <person name="Garbelotto M."/>
            <person name="Gijzen M."/>
            <person name="Gordon S.G."/>
            <person name="Govers F."/>
            <person name="Grunwald N.J."/>
            <person name="Huang W."/>
            <person name="Ivors K.L."/>
            <person name="Jones R.W."/>
            <person name="Kamoun S."/>
            <person name="Krampis K."/>
            <person name="Lamour K.H."/>
            <person name="Lee M.K."/>
            <person name="McDonald W.H."/>
            <person name="Medina M."/>
            <person name="Meijer H.J."/>
            <person name="Nordberg E.K."/>
            <person name="Maclean D.J."/>
            <person name="Ospina-Giraldo M.D."/>
            <person name="Morris P.F."/>
            <person name="Phuntumart V."/>
            <person name="Putnam N.H."/>
            <person name="Rash S."/>
            <person name="Rose J.K."/>
            <person name="Sakihama Y."/>
            <person name="Salamov A.A."/>
            <person name="Savidor A."/>
            <person name="Scheuring C.F."/>
            <person name="Smith B.M."/>
            <person name="Sobral B.W."/>
            <person name="Terry A."/>
            <person name="Torto-Alalibo T.A."/>
            <person name="Win J."/>
            <person name="Xu Z."/>
            <person name="Zhang H."/>
            <person name="Grigoriev I.V."/>
            <person name="Rokhsar D.S."/>
            <person name="Boore J.L."/>
        </authorList>
    </citation>
    <scope>NUCLEOTIDE SEQUENCE [LARGE SCALE GENOMIC DNA]</scope>
    <source>
        <strain evidence="11">Pr102</strain>
    </source>
</reference>
<dbReference type="InParanoid" id="H3HAV4"/>
<organism evidence="10 11">
    <name type="scientific">Phytophthora ramorum</name>
    <name type="common">Sudden oak death agent</name>
    <dbReference type="NCBI Taxonomy" id="164328"/>
    <lineage>
        <taxon>Eukaryota</taxon>
        <taxon>Sar</taxon>
        <taxon>Stramenopiles</taxon>
        <taxon>Oomycota</taxon>
        <taxon>Peronosporomycetes</taxon>
        <taxon>Peronosporales</taxon>
        <taxon>Peronosporaceae</taxon>
        <taxon>Phytophthora</taxon>
    </lineage>
</organism>
<dbReference type="eggNOG" id="KOG2115">
    <property type="taxonomic scope" value="Eukaryota"/>
</dbReference>
<keyword evidence="11" id="KW-1185">Reference proteome</keyword>
<feature type="region of interest" description="Disordered" evidence="7">
    <location>
        <begin position="445"/>
        <end position="507"/>
    </location>
</feature>
<dbReference type="GO" id="GO:0000938">
    <property type="term" value="C:GARP complex"/>
    <property type="evidence" value="ECO:0000318"/>
    <property type="project" value="GO_Central"/>
</dbReference>
<evidence type="ECO:0000313" key="10">
    <source>
        <dbReference type="EnsemblProtists" id="Phyra93463"/>
    </source>
</evidence>
<feature type="signal peptide" evidence="8">
    <location>
        <begin position="1"/>
        <end position="32"/>
    </location>
</feature>
<evidence type="ECO:0000256" key="1">
    <source>
        <dbReference type="ARBA" id="ARBA00004601"/>
    </source>
</evidence>
<evidence type="ECO:0000313" key="11">
    <source>
        <dbReference type="Proteomes" id="UP000005238"/>
    </source>
</evidence>
<feature type="compositionally biased region" description="Low complexity" evidence="7">
    <location>
        <begin position="412"/>
        <end position="422"/>
    </location>
</feature>
<comment type="subcellular location">
    <subcellularLocation>
        <location evidence="1">Golgi apparatus</location>
        <location evidence="1">trans-Golgi network</location>
    </subcellularLocation>
</comment>
<feature type="region of interest" description="Disordered" evidence="7">
    <location>
        <begin position="398"/>
        <end position="423"/>
    </location>
</feature>
<accession>H3HAV4</accession>
<feature type="region of interest" description="Disordered" evidence="7">
    <location>
        <begin position="788"/>
        <end position="828"/>
    </location>
</feature>
<keyword evidence="5" id="KW-0333">Golgi apparatus</keyword>
<dbReference type="VEuPathDB" id="FungiDB:KRP23_7330"/>
<dbReference type="GO" id="GO:0015031">
    <property type="term" value="P:protein transport"/>
    <property type="evidence" value="ECO:0007669"/>
    <property type="project" value="UniProtKB-KW"/>
</dbReference>
<dbReference type="AlphaFoldDB" id="H3HAV4"/>
<dbReference type="Proteomes" id="UP000005238">
    <property type="component" value="Unassembled WGS sequence"/>
</dbReference>
<feature type="domain" description="Vacuolar protein sorting-associated protein 54 C-terminal" evidence="9">
    <location>
        <begin position="1011"/>
        <end position="1066"/>
    </location>
</feature>
<dbReference type="GO" id="GO:0042147">
    <property type="term" value="P:retrograde transport, endosome to Golgi"/>
    <property type="evidence" value="ECO:0000318"/>
    <property type="project" value="GO_Central"/>
</dbReference>
<dbReference type="VEuPathDB" id="FungiDB:KRP23_7331"/>
<dbReference type="STRING" id="164328.H3HAV4"/>
<dbReference type="GO" id="GO:0005829">
    <property type="term" value="C:cytosol"/>
    <property type="evidence" value="ECO:0007669"/>
    <property type="project" value="GOC"/>
</dbReference>
<dbReference type="EMBL" id="DS565999">
    <property type="status" value="NOT_ANNOTATED_CDS"/>
    <property type="molecule type" value="Genomic_DNA"/>
</dbReference>
<feature type="compositionally biased region" description="Basic and acidic residues" evidence="7">
    <location>
        <begin position="788"/>
        <end position="800"/>
    </location>
</feature>
<protein>
    <recommendedName>
        <fullName evidence="9">Vacuolar protein sorting-associated protein 54 C-terminal domain-containing protein</fullName>
    </recommendedName>
</protein>
<evidence type="ECO:0000256" key="8">
    <source>
        <dbReference type="SAM" id="SignalP"/>
    </source>
</evidence>
<evidence type="ECO:0000256" key="2">
    <source>
        <dbReference type="ARBA" id="ARBA00009150"/>
    </source>
</evidence>
<dbReference type="PANTHER" id="PTHR12965:SF0">
    <property type="entry name" value="VACUOLAR PROTEIN SORTING-ASSOCIATED PROTEIN 54"/>
    <property type="match status" value="1"/>
</dbReference>
<keyword evidence="4" id="KW-0653">Protein transport</keyword>
<feature type="chain" id="PRO_5003588366" description="Vacuolar protein sorting-associated protein 54 C-terminal domain-containing protein" evidence="8">
    <location>
        <begin position="33"/>
        <end position="1185"/>
    </location>
</feature>
<evidence type="ECO:0000256" key="6">
    <source>
        <dbReference type="ARBA" id="ARBA00023054"/>
    </source>
</evidence>
<name>H3HAV4_PHYRM</name>
<dbReference type="Gene3D" id="1.20.1280.130">
    <property type="match status" value="1"/>
</dbReference>
<feature type="compositionally biased region" description="Low complexity" evidence="7">
    <location>
        <begin position="445"/>
        <end position="456"/>
    </location>
</feature>
<dbReference type="PANTHER" id="PTHR12965">
    <property type="entry name" value="VACUOLAR PROTEIN SORTING 54"/>
    <property type="match status" value="1"/>
</dbReference>
<dbReference type="InterPro" id="IPR039745">
    <property type="entry name" value="Vps54"/>
</dbReference>
<dbReference type="EnsemblProtists" id="Phyra93463">
    <property type="protein sequence ID" value="Phyra93463"/>
    <property type="gene ID" value="Phyra93463"/>
</dbReference>
<dbReference type="GO" id="GO:0019905">
    <property type="term" value="F:syntaxin binding"/>
    <property type="evidence" value="ECO:0000318"/>
    <property type="project" value="GO_Central"/>
</dbReference>
<keyword evidence="3" id="KW-0813">Transport</keyword>
<feature type="compositionally biased region" description="Low complexity" evidence="7">
    <location>
        <begin position="475"/>
        <end position="495"/>
    </location>
</feature>
<dbReference type="HOGENOM" id="CLU_005185_0_0_1"/>
<evidence type="ECO:0000256" key="7">
    <source>
        <dbReference type="SAM" id="MobiDB-lite"/>
    </source>
</evidence>
<dbReference type="VEuPathDB" id="FungiDB:KRP22_681"/>
<feature type="compositionally biased region" description="Basic and acidic residues" evidence="7">
    <location>
        <begin position="401"/>
        <end position="411"/>
    </location>
</feature>
<dbReference type="InterPro" id="IPR012501">
    <property type="entry name" value="Vps54_C"/>
</dbReference>
<sequence>MEASERHQLRWSSSTLLVLFCCIAASLRLSAALNCALPQPQLAGVQNATAVQLPVDIVLTTNYHHDRDQTITIDSPGRHRIPLDSVCSRTDFFVFDGYLPRDSDIKAEAESSELECLMHSELHLLIFWSAMPDDHLSRLLRVVAALSDVVSYPEANYHVRLRGVFRADPVDMVHVKGDGGFHVALVEDLCPRYAYDLNRNMVLNTNMFALKNLLRGQSPQWYQVHATQTHQESNADYKFLFGKTGTEVFESLHLDKRWSAAESQNLHVDDGAYILPWRRVFIPVDAMEMLGAMMQSEWYRFELDVPEIHAELTPGMLDPDPTSSQENIHRAAFLGSSRLPLLAHLPADSQWYKAMLELGHVKAFRVLKENTWGQQLPPCSTVGEAAVLLSSQDLAMSEQGSLRDHRHDGAKKPSGSLLSPRGLLKRGWDGVTSPLNALKDSVVAAATPRSATPTSRMTLPSPTEYPSLFDSARESSSARTGSWGSSGRTASSSRGWPEEGAEDEEERAYLSASNWGGALLDAFYPSLDVDIALAPFPGLADVSTRDFQPYLRQFGKNAAKYEENHAKPVSEQLSSSNVPSISVADEDVAKCLEIVPNLFFRPDFDFTDSNTFEEVMNMPSATSLQEEKRIKELHDLVTMVEEVKSAESTVEALVQCQDYTNALNLIESSQAILHEDAGYSEKKRQDSLGDEKDTVQQETRRLVDVLFRLDALDETSSGGSGDLGASSGSESKVSIQLRALTSDEFLQCVQMIFEHLLMVLKRTVVVQGILVKSMQKKIDEAAEEEKKLKDAASSEAHRNGSPDSKTAEGTSADGWSPSENASDEHKTLGDWKKKTRCAKVIREIDEVVRKTFRKEVQAVYTMPQLRKLYDTTMDFVVSIEKLTGKTDYTLRGALFSQLKLFLEKYHQTQVSKLVSTLDHELWKNSEISETRHKSLEDLSSGRGVALLLSDDREIAGETAPPRKMVAICGKSFRVVWSVLLMLEIVMNYMSCAANFPVLATDVLQRSIEIFRSLDLSMTLIPHIKAALAAHFTDRQKLLLDEFDRVLRDYAEHNEKIFSKFTSIVEDQIMKRFLENVATEVDYDSASLAVPTNPMRGITQSTLKLHAVLHPVLSPPQMKDVLSRVFDMFTQKLPDCFKLVQPRTAAGKKRVVEDIEMFVQSFNEVTELSFDGDALLNHFKNTYNVS</sequence>
<dbReference type="Pfam" id="PF07928">
    <property type="entry name" value="Vps54"/>
    <property type="match status" value="1"/>
</dbReference>
<proteinExistence type="inferred from homology"/>
<keyword evidence="6" id="KW-0175">Coiled coil</keyword>
<dbReference type="VEuPathDB" id="FungiDB:KRP22_682"/>
<evidence type="ECO:0000256" key="5">
    <source>
        <dbReference type="ARBA" id="ARBA00023034"/>
    </source>
</evidence>
<evidence type="ECO:0000256" key="4">
    <source>
        <dbReference type="ARBA" id="ARBA00022927"/>
    </source>
</evidence>
<keyword evidence="8" id="KW-0732">Signal</keyword>
<evidence type="ECO:0000259" key="9">
    <source>
        <dbReference type="Pfam" id="PF07928"/>
    </source>
</evidence>